<dbReference type="OrthoDB" id="2020792at2759"/>
<feature type="region of interest" description="Disordered" evidence="1">
    <location>
        <begin position="408"/>
        <end position="481"/>
    </location>
</feature>
<evidence type="ECO:0000313" key="3">
    <source>
        <dbReference type="Proteomes" id="UP000541444"/>
    </source>
</evidence>
<comment type="caution">
    <text evidence="2">The sequence shown here is derived from an EMBL/GenBank/DDBJ whole genome shotgun (WGS) entry which is preliminary data.</text>
</comment>
<proteinExistence type="predicted"/>
<gene>
    <name evidence="2" type="ORF">GIB67_012684</name>
</gene>
<name>A0A7J7NF54_9MAGN</name>
<dbReference type="Proteomes" id="UP000541444">
    <property type="component" value="Unassembled WGS sequence"/>
</dbReference>
<feature type="compositionally biased region" description="Low complexity" evidence="1">
    <location>
        <begin position="448"/>
        <end position="462"/>
    </location>
</feature>
<dbReference type="PANTHER" id="PTHR33240">
    <property type="entry name" value="OS08G0508500 PROTEIN"/>
    <property type="match status" value="1"/>
</dbReference>
<evidence type="ECO:0000313" key="2">
    <source>
        <dbReference type="EMBL" id="KAF6165787.1"/>
    </source>
</evidence>
<protein>
    <submittedName>
        <fullName evidence="2">Uncharacterized protein</fullName>
    </submittedName>
</protein>
<feature type="compositionally biased region" description="Low complexity" evidence="1">
    <location>
        <begin position="410"/>
        <end position="428"/>
    </location>
</feature>
<reference evidence="2 3" key="1">
    <citation type="journal article" date="2020" name="IScience">
        <title>Genome Sequencing of the Endangered Kingdonia uniflora (Circaeasteraceae, Ranunculales) Reveals Potential Mechanisms of Evolutionary Specialization.</title>
        <authorList>
            <person name="Sun Y."/>
            <person name="Deng T."/>
            <person name="Zhang A."/>
            <person name="Moore M.J."/>
            <person name="Landis J.B."/>
            <person name="Lin N."/>
            <person name="Zhang H."/>
            <person name="Zhang X."/>
            <person name="Huang J."/>
            <person name="Zhang X."/>
            <person name="Sun H."/>
            <person name="Wang H."/>
        </authorList>
    </citation>
    <scope>NUCLEOTIDE SEQUENCE [LARGE SCALE GENOMIC DNA]</scope>
    <source>
        <strain evidence="2">TB1705</strain>
        <tissue evidence="2">Leaf</tissue>
    </source>
</reference>
<accession>A0A7J7NF54</accession>
<dbReference type="AlphaFoldDB" id="A0A7J7NF54"/>
<keyword evidence="3" id="KW-1185">Reference proteome</keyword>
<dbReference type="PANTHER" id="PTHR33240:SF15">
    <property type="entry name" value="GAG-PRO-LIKE PROTEIN"/>
    <property type="match status" value="1"/>
</dbReference>
<sequence length="561" mass="60949">MLVDIGSVADALFLQTIRAMKKTNMITPANVELIGFNGSTEVAVGRISLPITTGLITLQTKFLVIDKKSYKLIDYAMGFPTPSCPDLAEFSSPIPSEAMMSTLLESVGSPLIPVTKKASSKNYKILEAWEHFDKKAIKIVDGTEQIRVVCHILCDSTYACLLGWNLTHKKYANVPYCRLLFEIMKEINYGCEAIESMMETYKTKLKDLFEGYQQKFCNDDCDPSVATPSLINVDDMVLALLSKRRASSSQGCVSDLHRYLDQILIKGQLKTTNLMGHSISDWRNFKNFFSCVSSAARAKLDFKLVRVSWYQSDLVESDLVTMGEGPNATDPAQVLSQQVGGPSVNPRPLNTRTRLDQLEDKMQALSGIIDQVTTLEERLDGFSDDQAHVGERLVTLEGVVEGNMATFLDQSSSQSQQRAGSSNNYNKGKNGGYQARSGGDQGHGQNRSGGASAGGASSSNSGREYHRPGNNGGASSSSRFQGRPGNLKCFLCGGNHKAYQCPQKTALNALMASHGGQADDTTQGNDGVNLSRIDCKNLLISVDMVSDAIPVLDQVGGVIVI</sequence>
<dbReference type="EMBL" id="JACGCM010000816">
    <property type="protein sequence ID" value="KAF6165787.1"/>
    <property type="molecule type" value="Genomic_DNA"/>
</dbReference>
<evidence type="ECO:0000256" key="1">
    <source>
        <dbReference type="SAM" id="MobiDB-lite"/>
    </source>
</evidence>
<organism evidence="2 3">
    <name type="scientific">Kingdonia uniflora</name>
    <dbReference type="NCBI Taxonomy" id="39325"/>
    <lineage>
        <taxon>Eukaryota</taxon>
        <taxon>Viridiplantae</taxon>
        <taxon>Streptophyta</taxon>
        <taxon>Embryophyta</taxon>
        <taxon>Tracheophyta</taxon>
        <taxon>Spermatophyta</taxon>
        <taxon>Magnoliopsida</taxon>
        <taxon>Ranunculales</taxon>
        <taxon>Circaeasteraceae</taxon>
        <taxon>Kingdonia</taxon>
    </lineage>
</organism>